<keyword evidence="7 10" id="KW-0472">Membrane</keyword>
<evidence type="ECO:0000313" key="12">
    <source>
        <dbReference type="EMBL" id="MUH73152.1"/>
    </source>
</evidence>
<dbReference type="InterPro" id="IPR000326">
    <property type="entry name" value="PAP2/HPO"/>
</dbReference>
<dbReference type="AlphaFoldDB" id="A0A6N8FEQ5"/>
<evidence type="ECO:0000256" key="6">
    <source>
        <dbReference type="ARBA" id="ARBA00022989"/>
    </source>
</evidence>
<protein>
    <recommendedName>
        <fullName evidence="2">undecaprenyl-diphosphate phosphatase</fullName>
        <ecNumber evidence="2">3.6.1.27</ecNumber>
    </recommendedName>
    <alternativeName>
        <fullName evidence="8">Undecaprenyl pyrophosphate phosphatase</fullName>
    </alternativeName>
</protein>
<evidence type="ECO:0000313" key="13">
    <source>
        <dbReference type="Proteomes" id="UP000439994"/>
    </source>
</evidence>
<feature type="transmembrane region" description="Helical" evidence="10">
    <location>
        <begin position="63"/>
        <end position="81"/>
    </location>
</feature>
<dbReference type="Gene3D" id="1.20.144.10">
    <property type="entry name" value="Phosphatidic acid phosphatase type 2/haloperoxidase"/>
    <property type="match status" value="1"/>
</dbReference>
<dbReference type="PANTHER" id="PTHR14969">
    <property type="entry name" value="SPHINGOSINE-1-PHOSPHATE PHOSPHOHYDROLASE"/>
    <property type="match status" value="1"/>
</dbReference>
<keyword evidence="3" id="KW-1003">Cell membrane</keyword>
<feature type="transmembrane region" description="Helical" evidence="10">
    <location>
        <begin position="116"/>
        <end position="138"/>
    </location>
</feature>
<comment type="caution">
    <text evidence="12">The sequence shown here is derived from an EMBL/GenBank/DDBJ whole genome shotgun (WGS) entry which is preliminary data.</text>
</comment>
<evidence type="ECO:0000256" key="1">
    <source>
        <dbReference type="ARBA" id="ARBA00004651"/>
    </source>
</evidence>
<comment type="subcellular location">
    <subcellularLocation>
        <location evidence="1">Cell membrane</location>
        <topology evidence="1">Multi-pass membrane protein</topology>
    </subcellularLocation>
</comment>
<evidence type="ECO:0000256" key="8">
    <source>
        <dbReference type="ARBA" id="ARBA00032707"/>
    </source>
</evidence>
<dbReference type="SUPFAM" id="SSF48317">
    <property type="entry name" value="Acid phosphatase/Vanadium-dependent haloperoxidase"/>
    <property type="match status" value="1"/>
</dbReference>
<dbReference type="GO" id="GO:0005886">
    <property type="term" value="C:plasma membrane"/>
    <property type="evidence" value="ECO:0007669"/>
    <property type="project" value="UniProtKB-SubCell"/>
</dbReference>
<dbReference type="Pfam" id="PF01569">
    <property type="entry name" value="PAP2"/>
    <property type="match status" value="1"/>
</dbReference>
<comment type="catalytic activity">
    <reaction evidence="9">
        <text>di-trans,octa-cis-undecaprenyl diphosphate + H2O = di-trans,octa-cis-undecaprenyl phosphate + phosphate + H(+)</text>
        <dbReference type="Rhea" id="RHEA:28094"/>
        <dbReference type="ChEBI" id="CHEBI:15377"/>
        <dbReference type="ChEBI" id="CHEBI:15378"/>
        <dbReference type="ChEBI" id="CHEBI:43474"/>
        <dbReference type="ChEBI" id="CHEBI:58405"/>
        <dbReference type="ChEBI" id="CHEBI:60392"/>
        <dbReference type="EC" id="3.6.1.27"/>
    </reaction>
</comment>
<evidence type="ECO:0000256" key="7">
    <source>
        <dbReference type="ARBA" id="ARBA00023136"/>
    </source>
</evidence>
<dbReference type="GO" id="GO:0050380">
    <property type="term" value="F:undecaprenyl-diphosphatase activity"/>
    <property type="evidence" value="ECO:0007669"/>
    <property type="project" value="UniProtKB-EC"/>
</dbReference>
<evidence type="ECO:0000256" key="2">
    <source>
        <dbReference type="ARBA" id="ARBA00012374"/>
    </source>
</evidence>
<reference evidence="12 13" key="1">
    <citation type="submission" date="2019-11" db="EMBL/GenBank/DDBJ databases">
        <title>P. haliotis isolates from Z. marina roots.</title>
        <authorList>
            <person name="Cohen M."/>
            <person name="Jospin G."/>
            <person name="Eisen J.A."/>
            <person name="Coil D.A."/>
        </authorList>
    </citation>
    <scope>NUCLEOTIDE SEQUENCE [LARGE SCALE GENOMIC DNA]</scope>
    <source>
        <strain evidence="12 13">UCD-MCMsp1aY</strain>
    </source>
</reference>
<dbReference type="OrthoDB" id="9780507at2"/>
<proteinExistence type="predicted"/>
<evidence type="ECO:0000259" key="11">
    <source>
        <dbReference type="SMART" id="SM00014"/>
    </source>
</evidence>
<dbReference type="EMBL" id="WOCD01000005">
    <property type="protein sequence ID" value="MUH73152.1"/>
    <property type="molecule type" value="Genomic_DNA"/>
</dbReference>
<keyword evidence="13" id="KW-1185">Reference proteome</keyword>
<feature type="transmembrane region" description="Helical" evidence="10">
    <location>
        <begin position="158"/>
        <end position="177"/>
    </location>
</feature>
<keyword evidence="4 10" id="KW-0812">Transmembrane</keyword>
<evidence type="ECO:0000256" key="10">
    <source>
        <dbReference type="SAM" id="Phobius"/>
    </source>
</evidence>
<dbReference type="RefSeq" id="WP_155696357.1">
    <property type="nucleotide sequence ID" value="NZ_WOCD01000005.1"/>
</dbReference>
<dbReference type="EC" id="3.6.1.27" evidence="2"/>
<accession>A0A6N8FEQ5</accession>
<dbReference type="SMART" id="SM00014">
    <property type="entry name" value="acidPPc"/>
    <property type="match status" value="1"/>
</dbReference>
<dbReference type="Proteomes" id="UP000439994">
    <property type="component" value="Unassembled WGS sequence"/>
</dbReference>
<organism evidence="12 13">
    <name type="scientific">Psychrosphaera haliotis</name>
    <dbReference type="NCBI Taxonomy" id="555083"/>
    <lineage>
        <taxon>Bacteria</taxon>
        <taxon>Pseudomonadati</taxon>
        <taxon>Pseudomonadota</taxon>
        <taxon>Gammaproteobacteria</taxon>
        <taxon>Alteromonadales</taxon>
        <taxon>Pseudoalteromonadaceae</taxon>
        <taxon>Psychrosphaera</taxon>
    </lineage>
</organism>
<gene>
    <name evidence="12" type="ORF">GNP35_12085</name>
</gene>
<name>A0A6N8FEQ5_9GAMM</name>
<keyword evidence="6 10" id="KW-1133">Transmembrane helix</keyword>
<dbReference type="CDD" id="cd01610">
    <property type="entry name" value="PAP2_like"/>
    <property type="match status" value="1"/>
</dbReference>
<evidence type="ECO:0000256" key="4">
    <source>
        <dbReference type="ARBA" id="ARBA00022692"/>
    </source>
</evidence>
<evidence type="ECO:0000256" key="9">
    <source>
        <dbReference type="ARBA" id="ARBA00047594"/>
    </source>
</evidence>
<sequence length="178" mass="19635">MFGIAKNNKLQELDTQLFYQLNRISKHSIKNTSKWVSKTGDGHLYFVIALATIALSDEFSPDFFYTALVAFAVELPIYILLKNVVKRNRPFEKLVAFKSHISPSDKFSMPSGHSAAAFLFATVVASYFPALAVFAYIWASLIALSRVLLGVHFPGDTIIGAVLGIACAEFVINTLNVL</sequence>
<dbReference type="InterPro" id="IPR036938">
    <property type="entry name" value="PAP2/HPO_sf"/>
</dbReference>
<evidence type="ECO:0000256" key="3">
    <source>
        <dbReference type="ARBA" id="ARBA00022475"/>
    </source>
</evidence>
<feature type="domain" description="Phosphatidic acid phosphatase type 2/haloperoxidase" evidence="11">
    <location>
        <begin position="63"/>
        <end position="172"/>
    </location>
</feature>
<evidence type="ECO:0000256" key="5">
    <source>
        <dbReference type="ARBA" id="ARBA00022801"/>
    </source>
</evidence>
<dbReference type="PANTHER" id="PTHR14969:SF62">
    <property type="entry name" value="DECAPRENYLPHOSPHORYL-5-PHOSPHORIBOSE PHOSPHATASE RV3807C-RELATED"/>
    <property type="match status" value="1"/>
</dbReference>
<keyword evidence="5" id="KW-0378">Hydrolase</keyword>